<accession>A0A7X6M1W7</accession>
<organism evidence="1 2">
    <name type="scientific">Nocardia veterana</name>
    <dbReference type="NCBI Taxonomy" id="132249"/>
    <lineage>
        <taxon>Bacteria</taxon>
        <taxon>Bacillati</taxon>
        <taxon>Actinomycetota</taxon>
        <taxon>Actinomycetes</taxon>
        <taxon>Mycobacteriales</taxon>
        <taxon>Nocardiaceae</taxon>
        <taxon>Nocardia</taxon>
    </lineage>
</organism>
<dbReference type="GO" id="GO:0009306">
    <property type="term" value="P:protein secretion"/>
    <property type="evidence" value="ECO:0007669"/>
    <property type="project" value="InterPro"/>
</dbReference>
<gene>
    <name evidence="1" type="ORF">HGA07_24565</name>
</gene>
<dbReference type="Proteomes" id="UP000523447">
    <property type="component" value="Unassembled WGS sequence"/>
</dbReference>
<protein>
    <recommendedName>
        <fullName evidence="3">Excreted virulence factor EspC (Type VII ESX diderm)</fullName>
    </recommendedName>
</protein>
<evidence type="ECO:0008006" key="3">
    <source>
        <dbReference type="Google" id="ProtNLM"/>
    </source>
</evidence>
<dbReference type="InterPro" id="IPR022536">
    <property type="entry name" value="EspC"/>
</dbReference>
<dbReference type="AlphaFoldDB" id="A0A7X6M1W7"/>
<dbReference type="EMBL" id="JAAXPE010000034">
    <property type="protein sequence ID" value="NKY88779.1"/>
    <property type="molecule type" value="Genomic_DNA"/>
</dbReference>
<keyword evidence="2" id="KW-1185">Reference proteome</keyword>
<comment type="caution">
    <text evidence="1">The sequence shown here is derived from an EMBL/GenBank/DDBJ whole genome shotgun (WGS) entry which is preliminary data.</text>
</comment>
<sequence length="105" mass="10579">MGDFVATPDAIRAYGNVAADMATGVATAGAFDQTATIAAVVPVFGLLGQEFLLSFARAQANHASSVAELAGVHAATALTAHDAAAAYESTEHTSVSTFRAAEHSV</sequence>
<dbReference type="Pfam" id="PF10824">
    <property type="entry name" value="T7SS_ESX_EspC"/>
    <property type="match status" value="1"/>
</dbReference>
<name>A0A7X6M1W7_9NOCA</name>
<reference evidence="1 2" key="1">
    <citation type="submission" date="2020-04" db="EMBL/GenBank/DDBJ databases">
        <title>MicrobeNet Type strains.</title>
        <authorList>
            <person name="Nicholson A.C."/>
        </authorList>
    </citation>
    <scope>NUCLEOTIDE SEQUENCE [LARGE SCALE GENOMIC DNA]</scope>
    <source>
        <strain evidence="1 2">DSM 44445</strain>
    </source>
</reference>
<evidence type="ECO:0000313" key="2">
    <source>
        <dbReference type="Proteomes" id="UP000523447"/>
    </source>
</evidence>
<evidence type="ECO:0000313" key="1">
    <source>
        <dbReference type="EMBL" id="NKY88779.1"/>
    </source>
</evidence>
<dbReference type="RefSeq" id="WP_040716873.1">
    <property type="nucleotide sequence ID" value="NZ_CAWPHS010000028.1"/>
</dbReference>
<proteinExistence type="predicted"/>